<comment type="caution">
    <text evidence="8">The sequence shown here is derived from an EMBL/GenBank/DDBJ whole genome shotgun (WGS) entry which is preliminary data.</text>
</comment>
<feature type="transmembrane region" description="Helical" evidence="7">
    <location>
        <begin position="156"/>
        <end position="183"/>
    </location>
</feature>
<dbReference type="RefSeq" id="WP_104829909.1">
    <property type="nucleotide sequence ID" value="NZ_PJCH01000005.1"/>
</dbReference>
<evidence type="ECO:0000256" key="5">
    <source>
        <dbReference type="ARBA" id="ARBA00022989"/>
    </source>
</evidence>
<reference evidence="8 9" key="1">
    <citation type="submission" date="2017-12" db="EMBL/GenBank/DDBJ databases">
        <authorList>
            <person name="Hurst M.R.H."/>
        </authorList>
    </citation>
    <scope>NUCLEOTIDE SEQUENCE [LARGE SCALE GENOMIC DNA]</scope>
    <source>
        <strain evidence="8 9">SY-3-19</strain>
    </source>
</reference>
<evidence type="ECO:0000256" key="6">
    <source>
        <dbReference type="ARBA" id="ARBA00023136"/>
    </source>
</evidence>
<gene>
    <name evidence="8" type="ORF">CW354_10355</name>
</gene>
<dbReference type="InterPro" id="IPR004776">
    <property type="entry name" value="Mem_transp_PIN-like"/>
</dbReference>
<feature type="transmembrane region" description="Helical" evidence="7">
    <location>
        <begin position="6"/>
        <end position="26"/>
    </location>
</feature>
<dbReference type="GO" id="GO:0016020">
    <property type="term" value="C:membrane"/>
    <property type="evidence" value="ECO:0007669"/>
    <property type="project" value="UniProtKB-SubCell"/>
</dbReference>
<evidence type="ECO:0000256" key="3">
    <source>
        <dbReference type="ARBA" id="ARBA00022475"/>
    </source>
</evidence>
<feature type="transmembrane region" description="Helical" evidence="7">
    <location>
        <begin position="259"/>
        <end position="277"/>
    </location>
</feature>
<dbReference type="Proteomes" id="UP000239504">
    <property type="component" value="Unassembled WGS sequence"/>
</dbReference>
<name>A0A2S7K824_9PROT</name>
<dbReference type="PANTHER" id="PTHR36838:SF3">
    <property type="entry name" value="TRANSPORTER AUXIN EFFLUX CARRIER EC FAMILY"/>
    <property type="match status" value="1"/>
</dbReference>
<accession>A0A2S7K824</accession>
<dbReference type="OrthoDB" id="9810457at2"/>
<feature type="transmembrane region" description="Helical" evidence="7">
    <location>
        <begin position="124"/>
        <end position="144"/>
    </location>
</feature>
<evidence type="ECO:0000313" key="8">
    <source>
        <dbReference type="EMBL" id="PQA88667.1"/>
    </source>
</evidence>
<keyword evidence="3" id="KW-1003">Cell membrane</keyword>
<evidence type="ECO:0000256" key="7">
    <source>
        <dbReference type="SAM" id="Phobius"/>
    </source>
</evidence>
<evidence type="ECO:0000256" key="4">
    <source>
        <dbReference type="ARBA" id="ARBA00022692"/>
    </source>
</evidence>
<feature type="transmembrane region" description="Helical" evidence="7">
    <location>
        <begin position="67"/>
        <end position="86"/>
    </location>
</feature>
<dbReference type="EMBL" id="PJCH01000005">
    <property type="protein sequence ID" value="PQA88667.1"/>
    <property type="molecule type" value="Genomic_DNA"/>
</dbReference>
<keyword evidence="9" id="KW-1185">Reference proteome</keyword>
<dbReference type="Pfam" id="PF03547">
    <property type="entry name" value="Mem_trans"/>
    <property type="match status" value="1"/>
</dbReference>
<evidence type="ECO:0000256" key="1">
    <source>
        <dbReference type="ARBA" id="ARBA00004141"/>
    </source>
</evidence>
<protein>
    <recommendedName>
        <fullName evidence="10">AEC family transporter</fullName>
    </recommendedName>
</protein>
<feature type="transmembrane region" description="Helical" evidence="7">
    <location>
        <begin position="203"/>
        <end position="221"/>
    </location>
</feature>
<evidence type="ECO:0000256" key="2">
    <source>
        <dbReference type="ARBA" id="ARBA00022448"/>
    </source>
</evidence>
<sequence length="312" mass="32498">MADILNVIIPVFFIIACGYGAAKISLIAREGAKGLNDFVLYFCVPPLLFRTMQKVDITHSATGVWSAYYSAAAIIWLIVLIGANRVKGLGDAGGSATAFAATFGNLGMMGLSIAYLAYGEEGLIIAALIIAVHAASHWFFGTLWSELANRRRDVNLLKTTGGVLVSLAKNPVVLALAAGAVWNAGGWTMPVIGQRIIDLGGDAAIPTGLFALGLAVAAYPLRGNIAGVATIMALKMAVFPLIAWMLAAFIFHLPPRETALVTIFAALPTGMNPYLFAVKENASVAAVSGAIAAGVILSAATIPLVLWLVSAQ</sequence>
<dbReference type="GO" id="GO:0055085">
    <property type="term" value="P:transmembrane transport"/>
    <property type="evidence" value="ECO:0007669"/>
    <property type="project" value="InterPro"/>
</dbReference>
<evidence type="ECO:0000313" key="9">
    <source>
        <dbReference type="Proteomes" id="UP000239504"/>
    </source>
</evidence>
<comment type="subcellular location">
    <subcellularLocation>
        <location evidence="1">Membrane</location>
        <topology evidence="1">Multi-pass membrane protein</topology>
    </subcellularLocation>
</comment>
<feature type="transmembrane region" description="Helical" evidence="7">
    <location>
        <begin position="98"/>
        <end position="118"/>
    </location>
</feature>
<keyword evidence="2" id="KW-0813">Transport</keyword>
<feature type="transmembrane region" description="Helical" evidence="7">
    <location>
        <begin position="233"/>
        <end position="253"/>
    </location>
</feature>
<keyword evidence="4 7" id="KW-0812">Transmembrane</keyword>
<evidence type="ECO:0008006" key="10">
    <source>
        <dbReference type="Google" id="ProtNLM"/>
    </source>
</evidence>
<keyword evidence="6 7" id="KW-0472">Membrane</keyword>
<proteinExistence type="predicted"/>
<organism evidence="8 9">
    <name type="scientific">Hyphococcus luteus</name>
    <dbReference type="NCBI Taxonomy" id="2058213"/>
    <lineage>
        <taxon>Bacteria</taxon>
        <taxon>Pseudomonadati</taxon>
        <taxon>Pseudomonadota</taxon>
        <taxon>Alphaproteobacteria</taxon>
        <taxon>Parvularculales</taxon>
        <taxon>Parvularculaceae</taxon>
        <taxon>Hyphococcus</taxon>
    </lineage>
</organism>
<feature type="transmembrane region" description="Helical" evidence="7">
    <location>
        <begin position="284"/>
        <end position="309"/>
    </location>
</feature>
<keyword evidence="5 7" id="KW-1133">Transmembrane helix</keyword>
<dbReference type="PANTHER" id="PTHR36838">
    <property type="entry name" value="AUXIN EFFLUX CARRIER FAMILY PROTEIN"/>
    <property type="match status" value="1"/>
</dbReference>
<dbReference type="AlphaFoldDB" id="A0A2S7K824"/>